<dbReference type="Proteomes" id="UP000028488">
    <property type="component" value="Chromosome"/>
</dbReference>
<dbReference type="RefSeq" id="WP_235214588.1">
    <property type="nucleotide sequence ID" value="NZ_CP008947.1"/>
</dbReference>
<evidence type="ECO:0000313" key="1">
    <source>
        <dbReference type="EMBL" id="AII07714.1"/>
    </source>
</evidence>
<reference evidence="1 2" key="1">
    <citation type="submission" date="2014-07" db="EMBL/GenBank/DDBJ databases">
        <title>Genome Sequence of Rhodococcus opacus Strain R7, a Biodegrader of Mono- and Polycyclic Aromatic Hydrocarbons.</title>
        <authorList>
            <person name="Di Gennaro P."/>
            <person name="Zampolli J."/>
            <person name="Presti I."/>
            <person name="Cappelletti M."/>
            <person name="D'Ursi P."/>
            <person name="Orro A."/>
            <person name="Mezzelani A."/>
            <person name="Milanesi L."/>
        </authorList>
    </citation>
    <scope>NUCLEOTIDE SEQUENCE [LARGE SCALE GENOMIC DNA]</scope>
    <source>
        <strain evidence="1 2">R7</strain>
    </source>
</reference>
<name>A0A076EWL1_RHOOP</name>
<sequence length="138" mass="14233">MTASIEATDDSTELIATRILNRGYRVPSPLRIATTEALNHREAQIFPFGAPVFDKTNRVDAIKYAGFTGGEATDTSIELPAGTYAVITQCKEGASINPYVTLGPVAQLTLTGAPAPGGGGSANLGLGDLLSLFSGFGS</sequence>
<dbReference type="EMBL" id="CP008947">
    <property type="protein sequence ID" value="AII07714.1"/>
    <property type="molecule type" value="Genomic_DNA"/>
</dbReference>
<accession>A0A076EWL1</accession>
<organism evidence="1 2">
    <name type="scientific">Rhodococcus opacus</name>
    <name type="common">Nocardia opaca</name>
    <dbReference type="NCBI Taxonomy" id="37919"/>
    <lineage>
        <taxon>Bacteria</taxon>
        <taxon>Bacillati</taxon>
        <taxon>Actinomycetota</taxon>
        <taxon>Actinomycetes</taxon>
        <taxon>Mycobacteriales</taxon>
        <taxon>Nocardiaceae</taxon>
        <taxon>Rhodococcus</taxon>
    </lineage>
</organism>
<dbReference type="eggNOG" id="ENOG5031G1F">
    <property type="taxonomic scope" value="Bacteria"/>
</dbReference>
<dbReference type="AlphaFoldDB" id="A0A076EWL1"/>
<protein>
    <submittedName>
        <fullName evidence="1">Uncharacterized protein</fullName>
    </submittedName>
</protein>
<proteinExistence type="predicted"/>
<gene>
    <name evidence="1" type="ORF">EP51_24910</name>
</gene>
<evidence type="ECO:0000313" key="2">
    <source>
        <dbReference type="Proteomes" id="UP000028488"/>
    </source>
</evidence>